<gene>
    <name evidence="2" type="ORF">BD94_2286</name>
</gene>
<reference evidence="2" key="1">
    <citation type="journal article" date="2013" name="Lancet">
        <title>First case of E anophelis outbreak in an intensive-care unit.</title>
        <authorList>
            <person name="Teo J."/>
            <person name="Tan S.Y."/>
            <person name="Tay M."/>
            <person name="Ding Y."/>
            <person name="Kjelleberg S."/>
            <person name="Givskov M."/>
            <person name="Lin R.T."/>
            <person name="Yang L."/>
        </authorList>
    </citation>
    <scope>NUCLEOTIDE SEQUENCE [LARGE SCALE GENOMIC DNA]</scope>
    <source>
        <strain evidence="2">NUHP1</strain>
    </source>
</reference>
<evidence type="ECO:0000313" key="2">
    <source>
        <dbReference type="EMBL" id="AIL46061.1"/>
    </source>
</evidence>
<dbReference type="KEGG" id="eao:BD94_2286"/>
<accession>A0A077EEQ4</accession>
<feature type="domain" description="DUF4268" evidence="1">
    <location>
        <begin position="10"/>
        <end position="135"/>
    </location>
</feature>
<dbReference type="STRING" id="1338011.BD94_2286"/>
<dbReference type="eggNOG" id="ENOG5031J2R">
    <property type="taxonomic scope" value="Bacteria"/>
</dbReference>
<dbReference type="HOGENOM" id="CLU_144168_0_0_10"/>
<evidence type="ECO:0000259" key="1">
    <source>
        <dbReference type="Pfam" id="PF14088"/>
    </source>
</evidence>
<dbReference type="EMBL" id="CP007547">
    <property type="protein sequence ID" value="AIL46061.1"/>
    <property type="molecule type" value="Genomic_DNA"/>
</dbReference>
<proteinExistence type="predicted"/>
<dbReference type="InterPro" id="IPR025364">
    <property type="entry name" value="DUF4268"/>
</dbReference>
<reference evidence="2" key="2">
    <citation type="journal article" date="2015" name="Genome Biol. Evol.">
        <title>Complete Genome Sequence and Transcriptomic Analysis of the Novel Pathogen Elizabethkingia anophelis in Response to Oxidative Stress.</title>
        <authorList>
            <person name="Li Y."/>
            <person name="Liu Y."/>
            <person name="Chew S.C."/>
            <person name="Tay M."/>
            <person name="Salido M.M."/>
            <person name="Teo J."/>
            <person name="Lauro F.M."/>
            <person name="Givskov M."/>
            <person name="Yang L."/>
        </authorList>
    </citation>
    <scope>NUCLEOTIDE SEQUENCE</scope>
    <source>
        <strain evidence="2">NUHP1</strain>
    </source>
</reference>
<evidence type="ECO:0000313" key="3">
    <source>
        <dbReference type="Proteomes" id="UP000028933"/>
    </source>
</evidence>
<dbReference type="AlphaFoldDB" id="A0A077EEQ4"/>
<dbReference type="RefSeq" id="WP_024564176.1">
    <property type="nucleotide sequence ID" value="NZ_CP007547.1"/>
</dbReference>
<organism evidence="2 3">
    <name type="scientific">Elizabethkingia anophelis NUHP1</name>
    <dbReference type="NCBI Taxonomy" id="1338011"/>
    <lineage>
        <taxon>Bacteria</taxon>
        <taxon>Pseudomonadati</taxon>
        <taxon>Bacteroidota</taxon>
        <taxon>Flavobacteriia</taxon>
        <taxon>Flavobacteriales</taxon>
        <taxon>Weeksellaceae</taxon>
        <taxon>Elizabethkingia</taxon>
    </lineage>
</organism>
<dbReference type="Proteomes" id="UP000028933">
    <property type="component" value="Chromosome"/>
</dbReference>
<name>A0A077EEQ4_9FLAO</name>
<dbReference type="Pfam" id="PF14088">
    <property type="entry name" value="DUF4268"/>
    <property type="match status" value="1"/>
</dbReference>
<protein>
    <recommendedName>
        <fullName evidence="1">DUF4268 domain-containing protein</fullName>
    </recommendedName>
</protein>
<sequence length="143" mass="17473">MFSKQEAAQLKTEFWTAFGKSFPRKWLLYDTKIKDFSFKFYADNKKAEVSLDIEMKDELFRNAYYEKIESLENLLREDYLPDAIMEEHYFLESGKEISRIWVQKENVSIFNKNSWQETFDFFVEKMTAFENFYQDFEDFIKDV</sequence>